<protein>
    <submittedName>
        <fullName evidence="1">Uncharacterized protein</fullName>
    </submittedName>
</protein>
<organism evidence="1">
    <name type="scientific">Timema poppense</name>
    <name type="common">Walking stick</name>
    <dbReference type="NCBI Taxonomy" id="170557"/>
    <lineage>
        <taxon>Eukaryota</taxon>
        <taxon>Metazoa</taxon>
        <taxon>Ecdysozoa</taxon>
        <taxon>Arthropoda</taxon>
        <taxon>Hexapoda</taxon>
        <taxon>Insecta</taxon>
        <taxon>Pterygota</taxon>
        <taxon>Neoptera</taxon>
        <taxon>Polyneoptera</taxon>
        <taxon>Phasmatodea</taxon>
        <taxon>Timematodea</taxon>
        <taxon>Timematoidea</taxon>
        <taxon>Timematidae</taxon>
        <taxon>Timema</taxon>
    </lineage>
</organism>
<name>A0A7R9DEF5_TIMPO</name>
<accession>A0A7R9DEF5</accession>
<dbReference type="EMBL" id="OD006664">
    <property type="protein sequence ID" value="CAD7413220.1"/>
    <property type="molecule type" value="Genomic_DNA"/>
</dbReference>
<evidence type="ECO:0000313" key="1">
    <source>
        <dbReference type="EMBL" id="CAD7413220.1"/>
    </source>
</evidence>
<gene>
    <name evidence="1" type="ORF">TPSB3V08_LOCUS8886</name>
</gene>
<sequence length="182" mass="20722">MGIFCHHSIDTALMAQNSTTFFLPFLGYFDQSVMSQIASLLEDSDEEPQTSASLRQVSETSRVGTVEIFLSELGLGLGAHRRRMKAIKGGSMLEGERRKYVGRRKEEVCWKEKGGRMLEGERRKYVGRRKEEVCWKEKEGKNIKVGGLTSSRKQSSRSAQLLVPHSRVLSYSFSRRLSIDVW</sequence>
<reference evidence="1" key="1">
    <citation type="submission" date="2020-11" db="EMBL/GenBank/DDBJ databases">
        <authorList>
            <person name="Tran Van P."/>
        </authorList>
    </citation>
    <scope>NUCLEOTIDE SEQUENCE</scope>
</reference>
<proteinExistence type="predicted"/>
<dbReference type="AlphaFoldDB" id="A0A7R9DEF5"/>